<gene>
    <name evidence="1" type="ORF">E3U43_000473</name>
</gene>
<name>A0ACD3Q952_LARCR</name>
<accession>A0ACD3Q952</accession>
<dbReference type="EMBL" id="CM011695">
    <property type="protein sequence ID" value="TMS03584.1"/>
    <property type="molecule type" value="Genomic_DNA"/>
</dbReference>
<reference evidence="1" key="1">
    <citation type="submission" date="2018-11" db="EMBL/GenBank/DDBJ databases">
        <title>The sequence and de novo assembly of Larimichthys crocea genome using PacBio and Hi-C technologies.</title>
        <authorList>
            <person name="Xu P."/>
            <person name="Chen B."/>
            <person name="Zhou Z."/>
            <person name="Ke Q."/>
            <person name="Wu Y."/>
            <person name="Bai H."/>
            <person name="Pu F."/>
        </authorList>
    </citation>
    <scope>NUCLEOTIDE SEQUENCE</scope>
    <source>
        <tissue evidence="1">Muscle</tissue>
    </source>
</reference>
<sequence>MWRKRRRRKPLTCPQMKSPLRLIMKSLMQRRRVRPDWLPELEGMDWFCLTCGCLLSEDDSVSGEHCSHEVTDVDKAYEQIKEKLSDWISELQGRSENIEDLVSELELAYNSVEDQCVETEAAMQAQNEEMMALVMEQYNNMSVSMEEEKKAKLEQLYDQIVSFQENIDSAKATLETTTREAETDARVSSEMK</sequence>
<comment type="caution">
    <text evidence="1">The sequence shown here is derived from an EMBL/GenBank/DDBJ whole genome shotgun (WGS) entry which is preliminary data.</text>
</comment>
<keyword evidence="2" id="KW-1185">Reference proteome</keyword>
<evidence type="ECO:0000313" key="1">
    <source>
        <dbReference type="EMBL" id="TMS03584.1"/>
    </source>
</evidence>
<organism evidence="1 2">
    <name type="scientific">Larimichthys crocea</name>
    <name type="common">Large yellow croaker</name>
    <name type="synonym">Pseudosciaena crocea</name>
    <dbReference type="NCBI Taxonomy" id="215358"/>
    <lineage>
        <taxon>Eukaryota</taxon>
        <taxon>Metazoa</taxon>
        <taxon>Chordata</taxon>
        <taxon>Craniata</taxon>
        <taxon>Vertebrata</taxon>
        <taxon>Euteleostomi</taxon>
        <taxon>Actinopterygii</taxon>
        <taxon>Neopterygii</taxon>
        <taxon>Teleostei</taxon>
        <taxon>Neoteleostei</taxon>
        <taxon>Acanthomorphata</taxon>
        <taxon>Eupercaria</taxon>
        <taxon>Sciaenidae</taxon>
        <taxon>Larimichthys</taxon>
    </lineage>
</organism>
<evidence type="ECO:0000313" key="2">
    <source>
        <dbReference type="Proteomes" id="UP000793456"/>
    </source>
</evidence>
<protein>
    <submittedName>
        <fullName evidence="1">Uncharacterized protein</fullName>
    </submittedName>
</protein>
<dbReference type="Proteomes" id="UP000793456">
    <property type="component" value="Chromosome XXII"/>
</dbReference>
<proteinExistence type="predicted"/>